<dbReference type="NCBIfam" id="TIGR01883">
    <property type="entry name" value="PepT-like"/>
    <property type="match status" value="1"/>
</dbReference>
<evidence type="ECO:0000313" key="10">
    <source>
        <dbReference type="EMBL" id="NUU19686.1"/>
    </source>
</evidence>
<dbReference type="Proteomes" id="UP000565724">
    <property type="component" value="Unassembled WGS sequence"/>
</dbReference>
<reference evidence="10 11" key="1">
    <citation type="submission" date="2020-05" db="EMBL/GenBank/DDBJ databases">
        <title>Genome Sequencing of Type Strains.</title>
        <authorList>
            <person name="Lemaire J.F."/>
            <person name="Inderbitzin P."/>
            <person name="Gregorio O.A."/>
            <person name="Collins S.B."/>
            <person name="Wespe N."/>
            <person name="Knight-Connoni V."/>
        </authorList>
    </citation>
    <scope>NUCLEOTIDE SEQUENCE [LARGE SCALE GENOMIC DNA]</scope>
    <source>
        <strain evidence="10 11">ATCC 25174</strain>
    </source>
</reference>
<dbReference type="InterPro" id="IPR001261">
    <property type="entry name" value="ArgE/DapE_CS"/>
</dbReference>
<evidence type="ECO:0000256" key="2">
    <source>
        <dbReference type="ARBA" id="ARBA00022670"/>
    </source>
</evidence>
<evidence type="ECO:0000256" key="8">
    <source>
        <dbReference type="PIRSR" id="PIRSR001123-2"/>
    </source>
</evidence>
<protein>
    <submittedName>
        <fullName evidence="10">M20/M25/M40 family metallo-hydrolase</fullName>
    </submittedName>
</protein>
<comment type="cofactor">
    <cofactor evidence="8">
        <name>a divalent metal cation</name>
        <dbReference type="ChEBI" id="CHEBI:60240"/>
    </cofactor>
    <text evidence="8">Binds 2 divalent metal cations per subunit.</text>
</comment>
<dbReference type="GO" id="GO:0008237">
    <property type="term" value="F:metallopeptidase activity"/>
    <property type="evidence" value="ECO:0007669"/>
    <property type="project" value="UniProtKB-KW"/>
</dbReference>
<accession>A0A7Y6DYJ3</accession>
<dbReference type="EMBL" id="JABMCI010000071">
    <property type="protein sequence ID" value="NUU19686.1"/>
    <property type="molecule type" value="Genomic_DNA"/>
</dbReference>
<dbReference type="InterPro" id="IPR008007">
    <property type="entry name" value="Peptidase_M42"/>
</dbReference>
<dbReference type="InterPro" id="IPR010162">
    <property type="entry name" value="PepT-like"/>
</dbReference>
<evidence type="ECO:0000256" key="4">
    <source>
        <dbReference type="ARBA" id="ARBA00022801"/>
    </source>
</evidence>
<dbReference type="SUPFAM" id="SSF55031">
    <property type="entry name" value="Bacterial exopeptidase dimerisation domain"/>
    <property type="match status" value="1"/>
</dbReference>
<keyword evidence="11" id="KW-1185">Reference proteome</keyword>
<keyword evidence="6" id="KW-0482">Metalloprotease</keyword>
<dbReference type="PIRSF" id="PIRSF001123">
    <property type="entry name" value="PepA_GA"/>
    <property type="match status" value="1"/>
</dbReference>
<dbReference type="PANTHER" id="PTHR42994">
    <property type="entry name" value="PEPTIDASE T"/>
    <property type="match status" value="1"/>
</dbReference>
<evidence type="ECO:0000256" key="1">
    <source>
        <dbReference type="ARBA" id="ARBA00001947"/>
    </source>
</evidence>
<sequence length="371" mass="39403">MATVLRDGVDRERLLRTFLDLVAIDSPTGHEQEIGHDLEARFADLGCAVRRDHVGNLVAVRAGSPDRTILVSTHMDTAGTDRGIRPVVGADGIVRTDGSTILGADDKSGIAGCLEVLTLLRDHPDVTAPTIEFVVTVGEERGLVGSRQLDVELLRASHGFVLDTAGAMGSITYWSPTSVYLTITFVGRKAHAGVEPEKGINAVKVAAEAVAAMPLGRIDEETVANIGTFTGGEARNIVPGSVVLEGMARSHDQHKLDRQLHAMRYACQVAADRHGASVDFGIETIYQTYKIDEDAVPYREAAAAIRSVGLDVVPRKSGGGTDGNFFNAQGIPCVALPTGMVDEHATSEHIAVDDMVLACRVLLAIVTGDPR</sequence>
<evidence type="ECO:0000259" key="9">
    <source>
        <dbReference type="Pfam" id="PF07687"/>
    </source>
</evidence>
<dbReference type="InterPro" id="IPR011650">
    <property type="entry name" value="Peptidase_M20_dimer"/>
</dbReference>
<comment type="similarity">
    <text evidence="7">Belongs to the peptidase M42 family.</text>
</comment>
<dbReference type="SUPFAM" id="SSF53187">
    <property type="entry name" value="Zn-dependent exopeptidases"/>
    <property type="match status" value="1"/>
</dbReference>
<keyword evidence="3 8" id="KW-0479">Metal-binding</keyword>
<dbReference type="Gene3D" id="3.30.70.360">
    <property type="match status" value="1"/>
</dbReference>
<organism evidence="10 11">
    <name type="scientific">Cellulomonas humilata</name>
    <dbReference type="NCBI Taxonomy" id="144055"/>
    <lineage>
        <taxon>Bacteria</taxon>
        <taxon>Bacillati</taxon>
        <taxon>Actinomycetota</taxon>
        <taxon>Actinomycetes</taxon>
        <taxon>Micrococcales</taxon>
        <taxon>Cellulomonadaceae</taxon>
        <taxon>Cellulomonas</taxon>
    </lineage>
</organism>
<proteinExistence type="inferred from homology"/>
<dbReference type="Gene3D" id="3.40.630.10">
    <property type="entry name" value="Zn peptidases"/>
    <property type="match status" value="1"/>
</dbReference>
<dbReference type="AlphaFoldDB" id="A0A7Y6DYJ3"/>
<dbReference type="GO" id="GO:0004177">
    <property type="term" value="F:aminopeptidase activity"/>
    <property type="evidence" value="ECO:0007669"/>
    <property type="project" value="UniProtKB-UniRule"/>
</dbReference>
<dbReference type="InterPro" id="IPR002933">
    <property type="entry name" value="Peptidase_M20"/>
</dbReference>
<evidence type="ECO:0000256" key="7">
    <source>
        <dbReference type="PIRNR" id="PIRNR001123"/>
    </source>
</evidence>
<comment type="caution">
    <text evidence="10">The sequence shown here is derived from an EMBL/GenBank/DDBJ whole genome shotgun (WGS) entry which is preliminary data.</text>
</comment>
<feature type="binding site" evidence="8">
    <location>
        <position position="74"/>
    </location>
    <ligand>
        <name>Zn(2+)</name>
        <dbReference type="ChEBI" id="CHEBI:29105"/>
        <label>1</label>
    </ligand>
</feature>
<dbReference type="Pfam" id="PF01546">
    <property type="entry name" value="Peptidase_M20"/>
    <property type="match status" value="1"/>
</dbReference>
<keyword evidence="2" id="KW-0645">Protease</keyword>
<dbReference type="GO" id="GO:0046872">
    <property type="term" value="F:metal ion binding"/>
    <property type="evidence" value="ECO:0007669"/>
    <property type="project" value="UniProtKB-UniRule"/>
</dbReference>
<dbReference type="RefSeq" id="WP_175349596.1">
    <property type="nucleotide sequence ID" value="NZ_JABMCI010000071.1"/>
</dbReference>
<evidence type="ECO:0000256" key="5">
    <source>
        <dbReference type="ARBA" id="ARBA00022833"/>
    </source>
</evidence>
<dbReference type="PROSITE" id="PS00759">
    <property type="entry name" value="ARGE_DAPE_CPG2_2"/>
    <property type="match status" value="1"/>
</dbReference>
<gene>
    <name evidence="10" type="ORF">HP550_20785</name>
</gene>
<keyword evidence="4 10" id="KW-0378">Hydrolase</keyword>
<keyword evidence="5" id="KW-0862">Zinc</keyword>
<dbReference type="Pfam" id="PF07687">
    <property type="entry name" value="M20_dimer"/>
    <property type="match status" value="1"/>
</dbReference>
<dbReference type="InterPro" id="IPR036264">
    <property type="entry name" value="Bact_exopeptidase_dim_dom"/>
</dbReference>
<dbReference type="GO" id="GO:0006508">
    <property type="term" value="P:proteolysis"/>
    <property type="evidence" value="ECO:0007669"/>
    <property type="project" value="UniProtKB-KW"/>
</dbReference>
<feature type="domain" description="Peptidase M20 dimerisation" evidence="9">
    <location>
        <begin position="179"/>
        <end position="268"/>
    </location>
</feature>
<comment type="cofactor">
    <cofactor evidence="1">
        <name>Zn(2+)</name>
        <dbReference type="ChEBI" id="CHEBI:29105"/>
    </cofactor>
</comment>
<name>A0A7Y6DYJ3_9CELL</name>
<evidence type="ECO:0000313" key="11">
    <source>
        <dbReference type="Proteomes" id="UP000565724"/>
    </source>
</evidence>
<evidence type="ECO:0000256" key="6">
    <source>
        <dbReference type="ARBA" id="ARBA00023049"/>
    </source>
</evidence>
<evidence type="ECO:0000256" key="3">
    <source>
        <dbReference type="ARBA" id="ARBA00022723"/>
    </source>
</evidence>
<dbReference type="PANTHER" id="PTHR42994:SF2">
    <property type="entry name" value="PEPTIDASE"/>
    <property type="match status" value="1"/>
</dbReference>